<accession>A0A382G775</accession>
<name>A0A382G775_9ZZZZ</name>
<protein>
    <submittedName>
        <fullName evidence="1">Uncharacterized protein</fullName>
    </submittedName>
</protein>
<dbReference type="AlphaFoldDB" id="A0A382G775"/>
<reference evidence="1" key="1">
    <citation type="submission" date="2018-05" db="EMBL/GenBank/DDBJ databases">
        <authorList>
            <person name="Lanie J.A."/>
            <person name="Ng W.-L."/>
            <person name="Kazmierczak K.M."/>
            <person name="Andrzejewski T.M."/>
            <person name="Davidsen T.M."/>
            <person name="Wayne K.J."/>
            <person name="Tettelin H."/>
            <person name="Glass J.I."/>
            <person name="Rusch D."/>
            <person name="Podicherti R."/>
            <person name="Tsui H.-C.T."/>
            <person name="Winkler M.E."/>
        </authorList>
    </citation>
    <scope>NUCLEOTIDE SEQUENCE</scope>
</reference>
<feature type="non-terminal residue" evidence="1">
    <location>
        <position position="41"/>
    </location>
</feature>
<dbReference type="EMBL" id="UINC01053774">
    <property type="protein sequence ID" value="SVB70712.1"/>
    <property type="molecule type" value="Genomic_DNA"/>
</dbReference>
<organism evidence="1">
    <name type="scientific">marine metagenome</name>
    <dbReference type="NCBI Taxonomy" id="408172"/>
    <lineage>
        <taxon>unclassified sequences</taxon>
        <taxon>metagenomes</taxon>
        <taxon>ecological metagenomes</taxon>
    </lineage>
</organism>
<proteinExistence type="predicted"/>
<gene>
    <name evidence="1" type="ORF">METZ01_LOCUS223566</name>
</gene>
<evidence type="ECO:0000313" key="1">
    <source>
        <dbReference type="EMBL" id="SVB70712.1"/>
    </source>
</evidence>
<sequence>MRKILERLKFNIFAVNIPVFIDTITELFPGLEKSENERAAA</sequence>